<dbReference type="AlphaFoldDB" id="A0A2G9ZFH9"/>
<proteinExistence type="predicted"/>
<dbReference type="Proteomes" id="UP000230447">
    <property type="component" value="Unassembled WGS sequence"/>
</dbReference>
<protein>
    <submittedName>
        <fullName evidence="1">Uncharacterized protein</fullName>
    </submittedName>
</protein>
<evidence type="ECO:0000313" key="1">
    <source>
        <dbReference type="EMBL" id="PIP31932.1"/>
    </source>
</evidence>
<sequence length="341" mass="39065">MTDTFESIVQRYVHPTMDMTINIGSCSFRLLSNVDNFVAQKYFSPHTQKKYVNDDVDYELYCISLKRCGLSRNKLIKFNDKSCRGSQFAQGYYVTDHFGDPVYLVSRGSSYFVFGEELERVVWPYFVKYFLLLYSIKNKSLFLKAAAFSINSQATLLLGRGGSGKTVFLSNLCLNGANFISNSHAIIKNQYVHGVASAMRIRLDSWCKELFDSNKTSPGIKQGEIIVDPYSVFKANMRKSSIVKNICILNYKGPNIHKIKKISHQEAYNYAEQFSLAINVYRLEEDLLDFHKGDISLFSKNYKIMKEKLFSLVEGSNCYYICSDVLNPMYRDEIFALLAGN</sequence>
<name>A0A2G9ZFH9_9BACT</name>
<gene>
    <name evidence="1" type="ORF">COX24_00920</name>
</gene>
<organism evidence="1 2">
    <name type="scientific">bacterium (Candidatus Gribaldobacteria) CG23_combo_of_CG06-09_8_20_14_all_37_87_8</name>
    <dbReference type="NCBI Taxonomy" id="2014278"/>
    <lineage>
        <taxon>Bacteria</taxon>
        <taxon>Candidatus Gribaldobacteria</taxon>
    </lineage>
</organism>
<comment type="caution">
    <text evidence="1">The sequence shown here is derived from an EMBL/GenBank/DDBJ whole genome shotgun (WGS) entry which is preliminary data.</text>
</comment>
<reference evidence="1 2" key="1">
    <citation type="submission" date="2017-09" db="EMBL/GenBank/DDBJ databases">
        <title>Depth-based differentiation of microbial function through sediment-hosted aquifers and enrichment of novel symbionts in the deep terrestrial subsurface.</title>
        <authorList>
            <person name="Probst A.J."/>
            <person name="Ladd B."/>
            <person name="Jarett J.K."/>
            <person name="Geller-Mcgrath D.E."/>
            <person name="Sieber C.M."/>
            <person name="Emerson J.B."/>
            <person name="Anantharaman K."/>
            <person name="Thomas B.C."/>
            <person name="Malmstrom R."/>
            <person name="Stieglmeier M."/>
            <person name="Klingl A."/>
            <person name="Woyke T."/>
            <person name="Ryan C.M."/>
            <person name="Banfield J.F."/>
        </authorList>
    </citation>
    <scope>NUCLEOTIDE SEQUENCE [LARGE SCALE GENOMIC DNA]</scope>
    <source>
        <strain evidence="1">CG23_combo_of_CG06-09_8_20_14_all_37_87_8</strain>
    </source>
</reference>
<accession>A0A2G9ZFH9</accession>
<evidence type="ECO:0000313" key="2">
    <source>
        <dbReference type="Proteomes" id="UP000230447"/>
    </source>
</evidence>
<dbReference type="EMBL" id="PCSB01000017">
    <property type="protein sequence ID" value="PIP31932.1"/>
    <property type="molecule type" value="Genomic_DNA"/>
</dbReference>